<sequence>MAKKSVAERGLSIRLACETFGISETCYRYEPKLSKENEQIADWLVRLTHNQRNWGFGLCFLYLRNVKGYAWNHKRVYRIYCELELNLRIKLKKRLVREKPEPLAVPEAINHVWSMDFMHDSLEDGRPYRLFNVIDDFNREGLGIEVDFSLLAERVMRTLEQIIEWRDKPEALRCDNGPEYISASLACWAEQRGIRLDYIQPGKPQQNAYIERYNRTVRYDWLGQYLFEPITKVQEFATRWLWHYNHERPNMGLGGITPKQKLALAA</sequence>
<reference evidence="4 5" key="1">
    <citation type="submission" date="2015-11" db="EMBL/GenBank/DDBJ databases">
        <title>The genome of Candidatus Endoriftia persephone in Ridgeia piscesae and population structure of the North Eastern Pacific vestimentiferan symbionts.</title>
        <authorList>
            <person name="Perez M."/>
            <person name="Juniper K.S."/>
        </authorList>
    </citation>
    <scope>NUCLEOTIDE SEQUENCE [LARGE SCALE GENOMIC DNA]</scope>
    <source>
        <strain evidence="3">Ind10</strain>
        <strain evidence="2">Ind11</strain>
    </source>
</reference>
<dbReference type="Gene3D" id="3.30.420.10">
    <property type="entry name" value="Ribonuclease H-like superfamily/Ribonuclease H"/>
    <property type="match status" value="1"/>
</dbReference>
<proteinExistence type="predicted"/>
<dbReference type="EMBL" id="LMXI01000004">
    <property type="protein sequence ID" value="KRT60266.1"/>
    <property type="molecule type" value="Genomic_DNA"/>
</dbReference>
<accession>A0A0T5YTW5</accession>
<dbReference type="Proteomes" id="UP000051634">
    <property type="component" value="Unassembled WGS sequence"/>
</dbReference>
<dbReference type="GO" id="GO:0015074">
    <property type="term" value="P:DNA integration"/>
    <property type="evidence" value="ECO:0007669"/>
    <property type="project" value="InterPro"/>
</dbReference>
<dbReference type="Proteomes" id="UP000051276">
    <property type="component" value="Unassembled WGS sequence"/>
</dbReference>
<protein>
    <submittedName>
        <fullName evidence="3">Putative transposase</fullName>
    </submittedName>
    <submittedName>
        <fullName evidence="2">Transposase InsO</fullName>
    </submittedName>
</protein>
<dbReference type="InterPro" id="IPR036397">
    <property type="entry name" value="RNaseH_sf"/>
</dbReference>
<dbReference type="SUPFAM" id="SSF53098">
    <property type="entry name" value="Ribonuclease H-like"/>
    <property type="match status" value="1"/>
</dbReference>
<dbReference type="InterPro" id="IPR012337">
    <property type="entry name" value="RNaseH-like_sf"/>
</dbReference>
<dbReference type="InterPro" id="IPR048020">
    <property type="entry name" value="Transpos_IS3"/>
</dbReference>
<gene>
    <name evidence="2" type="ORF">Ga0074115_102125</name>
    <name evidence="3" type="ORF">Ga0076813_169034</name>
</gene>
<dbReference type="AlphaFoldDB" id="A0A0T5YTW5"/>
<evidence type="ECO:0000259" key="1">
    <source>
        <dbReference type="PROSITE" id="PS50994"/>
    </source>
</evidence>
<dbReference type="STRING" id="54398.Ga0074115_102125"/>
<keyword evidence="5" id="KW-1185">Reference proteome</keyword>
<organism evidence="2 5">
    <name type="scientific">endosymbiont of Ridgeia piscesae</name>
    <dbReference type="NCBI Taxonomy" id="54398"/>
    <lineage>
        <taxon>Bacteria</taxon>
        <taxon>Pseudomonadati</taxon>
        <taxon>Pseudomonadota</taxon>
        <taxon>Gammaproteobacteria</taxon>
        <taxon>sulfur-oxidizing symbionts</taxon>
    </lineage>
</organism>
<dbReference type="NCBIfam" id="NF033516">
    <property type="entry name" value="transpos_IS3"/>
    <property type="match status" value="1"/>
</dbReference>
<dbReference type="PATRIC" id="fig|54398.3.peg.365"/>
<dbReference type="EMBL" id="LDXT01000094">
    <property type="protein sequence ID" value="KRT54023.1"/>
    <property type="molecule type" value="Genomic_DNA"/>
</dbReference>
<evidence type="ECO:0000313" key="4">
    <source>
        <dbReference type="Proteomes" id="UP000051276"/>
    </source>
</evidence>
<dbReference type="GO" id="GO:0003676">
    <property type="term" value="F:nucleic acid binding"/>
    <property type="evidence" value="ECO:0007669"/>
    <property type="project" value="InterPro"/>
</dbReference>
<dbReference type="PANTHER" id="PTHR47515:SF2">
    <property type="entry name" value="INTEGRASE CORE DOMAIN PROTEIN"/>
    <property type="match status" value="1"/>
</dbReference>
<evidence type="ECO:0000313" key="3">
    <source>
        <dbReference type="EMBL" id="KRT60266.1"/>
    </source>
</evidence>
<evidence type="ECO:0000313" key="2">
    <source>
        <dbReference type="EMBL" id="KRT54023.1"/>
    </source>
</evidence>
<dbReference type="Pfam" id="PF13683">
    <property type="entry name" value="rve_3"/>
    <property type="match status" value="1"/>
</dbReference>
<feature type="domain" description="Integrase catalytic" evidence="1">
    <location>
        <begin position="102"/>
        <end position="266"/>
    </location>
</feature>
<evidence type="ECO:0000313" key="5">
    <source>
        <dbReference type="Proteomes" id="UP000051634"/>
    </source>
</evidence>
<comment type="caution">
    <text evidence="2">The sequence shown here is derived from an EMBL/GenBank/DDBJ whole genome shotgun (WGS) entry which is preliminary data.</text>
</comment>
<dbReference type="PANTHER" id="PTHR47515">
    <property type="entry name" value="LOW CALCIUM RESPONSE LOCUS PROTEIN T"/>
    <property type="match status" value="1"/>
</dbReference>
<dbReference type="InterPro" id="IPR001584">
    <property type="entry name" value="Integrase_cat-core"/>
</dbReference>
<dbReference type="PROSITE" id="PS50994">
    <property type="entry name" value="INTEGRASE"/>
    <property type="match status" value="1"/>
</dbReference>
<name>A0A0T5YTW5_9GAMM</name>